<gene>
    <name evidence="1" type="ORF">HELGO_WM11095</name>
</gene>
<dbReference type="SUPFAM" id="SSF54786">
    <property type="entry name" value="YcfA/nrd intein domain"/>
    <property type="match status" value="1"/>
</dbReference>
<dbReference type="AlphaFoldDB" id="A0A6S6RV41"/>
<sequence length="69" mass="8071">MKNNPKDVRFEDLKKLLISYGYEAHNSGGSHWVFRKEGCHDEVVPCKKPVKAYYVIRALKLLGEYDEEK</sequence>
<accession>A0A6S6RV41</accession>
<proteinExistence type="predicted"/>
<dbReference type="EMBL" id="CACVAS010000018">
    <property type="protein sequence ID" value="CAA6800714.1"/>
    <property type="molecule type" value="Genomic_DNA"/>
</dbReference>
<reference evidence="1" key="1">
    <citation type="submission" date="2020-01" db="EMBL/GenBank/DDBJ databases">
        <authorList>
            <person name="Meier V. D."/>
            <person name="Meier V D."/>
        </authorList>
    </citation>
    <scope>NUCLEOTIDE SEQUENCE</scope>
    <source>
        <strain evidence="1">HLG_WM_MAG_01</strain>
    </source>
</reference>
<name>A0A6S6RV41_9BACT</name>
<organism evidence="1">
    <name type="scientific">uncultured Sulfurovum sp</name>
    <dbReference type="NCBI Taxonomy" id="269237"/>
    <lineage>
        <taxon>Bacteria</taxon>
        <taxon>Pseudomonadati</taxon>
        <taxon>Campylobacterota</taxon>
        <taxon>Epsilonproteobacteria</taxon>
        <taxon>Campylobacterales</taxon>
        <taxon>Sulfurovaceae</taxon>
        <taxon>Sulfurovum</taxon>
        <taxon>environmental samples</taxon>
    </lineage>
</organism>
<evidence type="ECO:0008006" key="2">
    <source>
        <dbReference type="Google" id="ProtNLM"/>
    </source>
</evidence>
<evidence type="ECO:0000313" key="1">
    <source>
        <dbReference type="EMBL" id="CAA6800714.1"/>
    </source>
</evidence>
<protein>
    <recommendedName>
        <fullName evidence="2">Type II toxin-antitoxin system HicA family toxin</fullName>
    </recommendedName>
</protein>